<protein>
    <recommendedName>
        <fullName evidence="4">Nucleoside triphosphate pyrophosphohydrolase</fullName>
        <ecNumber evidence="3">3.6.1.8</ecNumber>
    </recommendedName>
</protein>
<dbReference type="GO" id="GO:0046061">
    <property type="term" value="P:dATP catabolic process"/>
    <property type="evidence" value="ECO:0007669"/>
    <property type="project" value="TreeGrafter"/>
</dbReference>
<proteinExistence type="inferred from homology"/>
<feature type="domain" description="NTP pyrophosphohydrolase MazG-like" evidence="5">
    <location>
        <begin position="173"/>
        <end position="235"/>
    </location>
</feature>
<dbReference type="InterPro" id="IPR011551">
    <property type="entry name" value="NTP_PyrPHydrolase_MazG"/>
</dbReference>
<dbReference type="PANTHER" id="PTHR30522">
    <property type="entry name" value="NUCLEOSIDE TRIPHOSPHATE PYROPHOSPHOHYDROLASE"/>
    <property type="match status" value="1"/>
</dbReference>
<dbReference type="GO" id="GO:0046047">
    <property type="term" value="P:TTP catabolic process"/>
    <property type="evidence" value="ECO:0007669"/>
    <property type="project" value="TreeGrafter"/>
</dbReference>
<dbReference type="GO" id="GO:0046081">
    <property type="term" value="P:dUTP catabolic process"/>
    <property type="evidence" value="ECO:0007669"/>
    <property type="project" value="TreeGrafter"/>
</dbReference>
<evidence type="ECO:0000256" key="4">
    <source>
        <dbReference type="ARBA" id="ARBA00074799"/>
    </source>
</evidence>
<dbReference type="GO" id="GO:0047693">
    <property type="term" value="F:ATP diphosphatase activity"/>
    <property type="evidence" value="ECO:0007669"/>
    <property type="project" value="UniProtKB-EC"/>
</dbReference>
<dbReference type="NCBIfam" id="NF007113">
    <property type="entry name" value="PRK09562.1"/>
    <property type="match status" value="1"/>
</dbReference>
<evidence type="ECO:0000256" key="3">
    <source>
        <dbReference type="ARBA" id="ARBA00066372"/>
    </source>
</evidence>
<dbReference type="CDD" id="cd11529">
    <property type="entry name" value="NTP-PPase_MazG_Cterm"/>
    <property type="match status" value="1"/>
</dbReference>
<organism evidence="6 7">
    <name type="scientific">Thiothrix lacustris</name>
    <dbReference type="NCBI Taxonomy" id="525917"/>
    <lineage>
        <taxon>Bacteria</taxon>
        <taxon>Pseudomonadati</taxon>
        <taxon>Pseudomonadota</taxon>
        <taxon>Gammaproteobacteria</taxon>
        <taxon>Thiotrichales</taxon>
        <taxon>Thiotrichaceae</taxon>
        <taxon>Thiothrix</taxon>
    </lineage>
</organism>
<dbReference type="EMBL" id="MTEJ01000081">
    <property type="protein sequence ID" value="OQX11768.1"/>
    <property type="molecule type" value="Genomic_DNA"/>
</dbReference>
<accession>A0A1Y1QQZ5</accession>
<dbReference type="FunFam" id="1.10.287.1080:FF:000001">
    <property type="entry name" value="Nucleoside triphosphate pyrophosphohydrolase"/>
    <property type="match status" value="1"/>
</dbReference>
<dbReference type="CDD" id="cd11528">
    <property type="entry name" value="NTP-PPase_MazG_Nterm"/>
    <property type="match status" value="1"/>
</dbReference>
<dbReference type="InterPro" id="IPR048011">
    <property type="entry name" value="NTP-PPase_MazG-like_C"/>
</dbReference>
<dbReference type="GO" id="GO:0046052">
    <property type="term" value="P:UTP catabolic process"/>
    <property type="evidence" value="ECO:0007669"/>
    <property type="project" value="TreeGrafter"/>
</dbReference>
<evidence type="ECO:0000313" key="7">
    <source>
        <dbReference type="Proteomes" id="UP000192491"/>
    </source>
</evidence>
<evidence type="ECO:0000313" key="6">
    <source>
        <dbReference type="EMBL" id="OQX11768.1"/>
    </source>
</evidence>
<dbReference type="NCBIfam" id="TIGR00444">
    <property type="entry name" value="mazG"/>
    <property type="match status" value="1"/>
</dbReference>
<dbReference type="GO" id="GO:0046076">
    <property type="term" value="P:dTTP catabolic process"/>
    <property type="evidence" value="ECO:0007669"/>
    <property type="project" value="TreeGrafter"/>
</dbReference>
<name>A0A1Y1QQZ5_9GAMM</name>
<evidence type="ECO:0000256" key="1">
    <source>
        <dbReference type="ARBA" id="ARBA00052141"/>
    </source>
</evidence>
<dbReference type="InterPro" id="IPR048015">
    <property type="entry name" value="NTP-PPase_MazG-like_N"/>
</dbReference>
<dbReference type="GO" id="GO:0006203">
    <property type="term" value="P:dGTP catabolic process"/>
    <property type="evidence" value="ECO:0007669"/>
    <property type="project" value="TreeGrafter"/>
</dbReference>
<dbReference type="FunFam" id="1.10.287.1080:FF:000003">
    <property type="entry name" value="Nucleoside triphosphate pyrophosphohydrolase"/>
    <property type="match status" value="1"/>
</dbReference>
<comment type="similarity">
    <text evidence="2">Belongs to the nucleoside triphosphate pyrophosphohydrolase family.</text>
</comment>
<dbReference type="EC" id="3.6.1.8" evidence="3"/>
<dbReference type="GO" id="GO:0006950">
    <property type="term" value="P:response to stress"/>
    <property type="evidence" value="ECO:0007669"/>
    <property type="project" value="UniProtKB-ARBA"/>
</dbReference>
<dbReference type="Pfam" id="PF03819">
    <property type="entry name" value="MazG"/>
    <property type="match status" value="2"/>
</dbReference>
<dbReference type="Gene3D" id="1.10.287.1080">
    <property type="entry name" value="MazG-like"/>
    <property type="match status" value="2"/>
</dbReference>
<evidence type="ECO:0000259" key="5">
    <source>
        <dbReference type="Pfam" id="PF03819"/>
    </source>
</evidence>
<feature type="domain" description="NTP pyrophosphohydrolase MazG-like" evidence="5">
    <location>
        <begin position="35"/>
        <end position="108"/>
    </location>
</feature>
<sequence length="274" mass="31276">MQGKTAPNPHSIDELLTLMARLRDPQHGCPWDIKQTWQSILPHTLEEVYEVADAVDRHDATALCDELGDLLFQVVFMARIAQEQNLFSFDDVVTGITRKMIRRHPHVFGDTIYSDERAQKQAWETIKQQERTQQNTPTDFFAGIPTAMPALRRSQKLQQRAAQVGFDWTHWQEVLPKIQEELDEVSAAVADAEPFERIEEEVGDVLMGATNLARLLGVNAENALRLSNRKFENRFRRVESLLQMQGVALADAGLERMETAWNIAKQEEKQINGS</sequence>
<gene>
    <name evidence="6" type="ORF">BWK73_16800</name>
</gene>
<keyword evidence="6" id="KW-0378">Hydrolase</keyword>
<dbReference type="SUPFAM" id="SSF101386">
    <property type="entry name" value="all-alpha NTP pyrophosphatases"/>
    <property type="match status" value="2"/>
</dbReference>
<dbReference type="AlphaFoldDB" id="A0A1Y1QQZ5"/>
<dbReference type="InterPro" id="IPR004518">
    <property type="entry name" value="MazG-like_dom"/>
</dbReference>
<reference evidence="6 7" key="1">
    <citation type="submission" date="2017-01" db="EMBL/GenBank/DDBJ databases">
        <title>Novel large sulfur bacteria in the metagenomes of groundwater-fed chemosynthetic microbial mats in the Lake Huron basin.</title>
        <authorList>
            <person name="Sharrar A.M."/>
            <person name="Flood B.E."/>
            <person name="Bailey J.V."/>
            <person name="Jones D.S."/>
            <person name="Biddanda B."/>
            <person name="Ruberg S.A."/>
            <person name="Marcus D.N."/>
            <person name="Dick G.J."/>
        </authorList>
    </citation>
    <scope>NUCLEOTIDE SEQUENCE [LARGE SCALE GENOMIC DNA]</scope>
    <source>
        <strain evidence="6">A8</strain>
    </source>
</reference>
<comment type="catalytic activity">
    <reaction evidence="1">
        <text>ATP + H2O = AMP + diphosphate + H(+)</text>
        <dbReference type="Rhea" id="RHEA:14245"/>
        <dbReference type="ChEBI" id="CHEBI:15377"/>
        <dbReference type="ChEBI" id="CHEBI:15378"/>
        <dbReference type="ChEBI" id="CHEBI:30616"/>
        <dbReference type="ChEBI" id="CHEBI:33019"/>
        <dbReference type="ChEBI" id="CHEBI:456215"/>
        <dbReference type="EC" id="3.6.1.8"/>
    </reaction>
</comment>
<dbReference type="PANTHER" id="PTHR30522:SF0">
    <property type="entry name" value="NUCLEOSIDE TRIPHOSPHATE PYROPHOSPHOHYDROLASE"/>
    <property type="match status" value="1"/>
</dbReference>
<dbReference type="Proteomes" id="UP000192491">
    <property type="component" value="Unassembled WGS sequence"/>
</dbReference>
<comment type="caution">
    <text evidence="6">The sequence shown here is derived from an EMBL/GenBank/DDBJ whole genome shotgun (WGS) entry which is preliminary data.</text>
</comment>
<evidence type="ECO:0000256" key="2">
    <source>
        <dbReference type="ARBA" id="ARBA00061115"/>
    </source>
</evidence>